<comment type="similarity">
    <text evidence="2">Belongs to the class-V pyridoxal-phosphate-dependent aminotransferase family. Csd subfamily.</text>
</comment>
<organism evidence="9 10">
    <name type="scientific">Pseudomonas syringae pv. ribicola</name>
    <dbReference type="NCBI Taxonomy" id="55398"/>
    <lineage>
        <taxon>Bacteria</taxon>
        <taxon>Pseudomonadati</taxon>
        <taxon>Pseudomonadota</taxon>
        <taxon>Gammaproteobacteria</taxon>
        <taxon>Pseudomonadales</taxon>
        <taxon>Pseudomonadaceae</taxon>
        <taxon>Pseudomonas</taxon>
    </lineage>
</organism>
<dbReference type="GO" id="GO:0031071">
    <property type="term" value="F:cysteine desulfurase activity"/>
    <property type="evidence" value="ECO:0007669"/>
    <property type="project" value="UniProtKB-EC"/>
</dbReference>
<evidence type="ECO:0000256" key="4">
    <source>
        <dbReference type="ARBA" id="ARBA00022898"/>
    </source>
</evidence>
<keyword evidence="9" id="KW-0032">Aminotransferase</keyword>
<dbReference type="InterPro" id="IPR020578">
    <property type="entry name" value="Aminotrans_V_PyrdxlP_BS"/>
</dbReference>
<dbReference type="Proteomes" id="UP000050554">
    <property type="component" value="Unassembled WGS sequence"/>
</dbReference>
<comment type="catalytic activity">
    <reaction evidence="5">
        <text>(sulfur carrier)-H + L-cysteine = (sulfur carrier)-SH + L-alanine</text>
        <dbReference type="Rhea" id="RHEA:43892"/>
        <dbReference type="Rhea" id="RHEA-COMP:14737"/>
        <dbReference type="Rhea" id="RHEA-COMP:14739"/>
        <dbReference type="ChEBI" id="CHEBI:29917"/>
        <dbReference type="ChEBI" id="CHEBI:35235"/>
        <dbReference type="ChEBI" id="CHEBI:57972"/>
        <dbReference type="ChEBI" id="CHEBI:64428"/>
        <dbReference type="EC" id="2.8.1.7"/>
    </reaction>
</comment>
<dbReference type="SUPFAM" id="SSF53383">
    <property type="entry name" value="PLP-dependent transferases"/>
    <property type="match status" value="1"/>
</dbReference>
<dbReference type="Gene3D" id="3.40.640.10">
    <property type="entry name" value="Type I PLP-dependent aspartate aminotransferase-like (Major domain)"/>
    <property type="match status" value="1"/>
</dbReference>
<protein>
    <submittedName>
        <fullName evidence="9">S V aminotransferase</fullName>
    </submittedName>
</protein>
<dbReference type="Pfam" id="PF00266">
    <property type="entry name" value="Aminotran_5"/>
    <property type="match status" value="1"/>
</dbReference>
<keyword evidence="4" id="KW-0663">Pyridoxal phosphate</keyword>
<accession>A0A0Q0E7X1</accession>
<sequence>MRPAASAESGHGADARRRDHHGLARAALRCLRQQAVRDSRRRAQGHGQGFRQRHRLYRAQDRHRSRRHQFRLQRRRRRERLQRRQRNPQRDRRADRARLCRSGHCQTVGRQLPARLGTGAGLGQTGGPAMTDRRTFLKQAGLLAAALPLGSGLIAPAVAATKEPVSADKWIGLKQLFNQDPDYIHFSNFLVTSHPKPVRDAIEQHRAHIDRNPGLAMDWDLQETELREHDVRVWAGKYLNAKPGQIALTGSTTEGLAIIYGGLHIRPDQEILTTEHEHSCARSILNFRQQRDGTQVRRIRLFKDPAQVSADEIIGSIARSIQPNTRVLGMTWVQSGSGVKLPLGAIGELVEEHNRNRDARDRIIYVVDGVHGFGVENLDFPDMKCDYFVAGTHKWMFGPRGTGIVCARSEQMTDLTPTIPTFSEATNFATTMTPGGYHSFEHRWALNKAFELHLQLGKADVQARIHQLNSYMKERLQAQRTIELVTPMDPSLSAGFSFFRIKDQASDDVAAWLMKNRMVVDAVSRDVGPVVRTAPGLLNSEAEVDRFMALLSQRT</sequence>
<dbReference type="PATRIC" id="fig|55398.3.peg.5018"/>
<feature type="domain" description="Aminotransferase class V" evidence="8">
    <location>
        <begin position="194"/>
        <end position="522"/>
    </location>
</feature>
<dbReference type="PANTHER" id="PTHR43586:SF8">
    <property type="entry name" value="CYSTEINE DESULFURASE 1, CHLOROPLASTIC"/>
    <property type="match status" value="1"/>
</dbReference>
<dbReference type="EMBL" id="LJRF01000097">
    <property type="protein sequence ID" value="KPY47865.1"/>
    <property type="molecule type" value="Genomic_DNA"/>
</dbReference>
<evidence type="ECO:0000256" key="3">
    <source>
        <dbReference type="ARBA" id="ARBA00022729"/>
    </source>
</evidence>
<name>A0A0Q0E7X1_PSESI</name>
<evidence type="ECO:0000256" key="6">
    <source>
        <dbReference type="RuleBase" id="RU004504"/>
    </source>
</evidence>
<dbReference type="InterPro" id="IPR000192">
    <property type="entry name" value="Aminotrans_V_dom"/>
</dbReference>
<evidence type="ECO:0000256" key="7">
    <source>
        <dbReference type="SAM" id="MobiDB-lite"/>
    </source>
</evidence>
<dbReference type="Gene3D" id="3.90.1150.10">
    <property type="entry name" value="Aspartate Aminotransferase, domain 1"/>
    <property type="match status" value="1"/>
</dbReference>
<dbReference type="InterPro" id="IPR015422">
    <property type="entry name" value="PyrdxlP-dep_Trfase_small"/>
</dbReference>
<feature type="region of interest" description="Disordered" evidence="7">
    <location>
        <begin position="37"/>
        <end position="97"/>
    </location>
</feature>
<dbReference type="PANTHER" id="PTHR43586">
    <property type="entry name" value="CYSTEINE DESULFURASE"/>
    <property type="match status" value="1"/>
</dbReference>
<dbReference type="InterPro" id="IPR015421">
    <property type="entry name" value="PyrdxlP-dep_Trfase_major"/>
</dbReference>
<dbReference type="AlphaFoldDB" id="A0A0Q0E7X1"/>
<dbReference type="InterPro" id="IPR019546">
    <property type="entry name" value="TAT_signal_bac_arc"/>
</dbReference>
<dbReference type="NCBIfam" id="TIGR01409">
    <property type="entry name" value="TAT_signal_seq"/>
    <property type="match status" value="1"/>
</dbReference>
<keyword evidence="9" id="KW-0808">Transferase</keyword>
<feature type="compositionally biased region" description="Basic residues" evidence="7">
    <location>
        <begin position="51"/>
        <end position="87"/>
    </location>
</feature>
<evidence type="ECO:0000313" key="9">
    <source>
        <dbReference type="EMBL" id="KPY47865.1"/>
    </source>
</evidence>
<evidence type="ECO:0000259" key="8">
    <source>
        <dbReference type="Pfam" id="PF00266"/>
    </source>
</evidence>
<evidence type="ECO:0000256" key="5">
    <source>
        <dbReference type="ARBA" id="ARBA00050776"/>
    </source>
</evidence>
<evidence type="ECO:0000256" key="1">
    <source>
        <dbReference type="ARBA" id="ARBA00001933"/>
    </source>
</evidence>
<evidence type="ECO:0000313" key="10">
    <source>
        <dbReference type="Proteomes" id="UP000050554"/>
    </source>
</evidence>
<feature type="compositionally biased region" description="Basic and acidic residues" evidence="7">
    <location>
        <begin position="88"/>
        <end position="97"/>
    </location>
</feature>
<evidence type="ECO:0000256" key="2">
    <source>
        <dbReference type="ARBA" id="ARBA00010447"/>
    </source>
</evidence>
<gene>
    <name evidence="9" type="ORF">ALO47_100190</name>
</gene>
<comment type="cofactor">
    <cofactor evidence="1 6">
        <name>pyridoxal 5'-phosphate</name>
        <dbReference type="ChEBI" id="CHEBI:597326"/>
    </cofactor>
</comment>
<dbReference type="InterPro" id="IPR015424">
    <property type="entry name" value="PyrdxlP-dep_Trfase"/>
</dbReference>
<dbReference type="PROSITE" id="PS00595">
    <property type="entry name" value="AA_TRANSFER_CLASS_5"/>
    <property type="match status" value="1"/>
</dbReference>
<comment type="caution">
    <text evidence="9">The sequence shown here is derived from an EMBL/GenBank/DDBJ whole genome shotgun (WGS) entry which is preliminary data.</text>
</comment>
<proteinExistence type="inferred from homology"/>
<reference evidence="9 10" key="1">
    <citation type="submission" date="2015-09" db="EMBL/GenBank/DDBJ databases">
        <title>Genome announcement of multiple Pseudomonas syringae strains.</title>
        <authorList>
            <person name="Thakur S."/>
            <person name="Wang P.W."/>
            <person name="Gong Y."/>
            <person name="Weir B.S."/>
            <person name="Guttman D.S."/>
        </authorList>
    </citation>
    <scope>NUCLEOTIDE SEQUENCE [LARGE SCALE GENOMIC DNA]</scope>
    <source>
        <strain evidence="9 10">ICMP3882</strain>
    </source>
</reference>
<keyword evidence="3" id="KW-0732">Signal</keyword>
<dbReference type="GO" id="GO:0008483">
    <property type="term" value="F:transaminase activity"/>
    <property type="evidence" value="ECO:0007669"/>
    <property type="project" value="UniProtKB-KW"/>
</dbReference>